<name>A0A5N6NYJ0_9ASTR</name>
<dbReference type="AlphaFoldDB" id="A0A5N6NYJ0"/>
<evidence type="ECO:0000313" key="5">
    <source>
        <dbReference type="Proteomes" id="UP000326396"/>
    </source>
</evidence>
<dbReference type="GO" id="GO:0005509">
    <property type="term" value="F:calcium ion binding"/>
    <property type="evidence" value="ECO:0007669"/>
    <property type="project" value="InterPro"/>
</dbReference>
<gene>
    <name evidence="4" type="ORF">E3N88_16469</name>
</gene>
<feature type="region of interest" description="Disordered" evidence="2">
    <location>
        <begin position="190"/>
        <end position="211"/>
    </location>
</feature>
<organism evidence="4 5">
    <name type="scientific">Mikania micrantha</name>
    <name type="common">bitter vine</name>
    <dbReference type="NCBI Taxonomy" id="192012"/>
    <lineage>
        <taxon>Eukaryota</taxon>
        <taxon>Viridiplantae</taxon>
        <taxon>Streptophyta</taxon>
        <taxon>Embryophyta</taxon>
        <taxon>Tracheophyta</taxon>
        <taxon>Spermatophyta</taxon>
        <taxon>Magnoliopsida</taxon>
        <taxon>eudicotyledons</taxon>
        <taxon>Gunneridae</taxon>
        <taxon>Pentapetalae</taxon>
        <taxon>asterids</taxon>
        <taxon>campanulids</taxon>
        <taxon>Asterales</taxon>
        <taxon>Asteraceae</taxon>
        <taxon>Asteroideae</taxon>
        <taxon>Heliantheae alliance</taxon>
        <taxon>Eupatorieae</taxon>
        <taxon>Mikania</taxon>
    </lineage>
</organism>
<dbReference type="PROSITE" id="PS00018">
    <property type="entry name" value="EF_HAND_1"/>
    <property type="match status" value="2"/>
</dbReference>
<evidence type="ECO:0000259" key="3">
    <source>
        <dbReference type="PROSITE" id="PS50222"/>
    </source>
</evidence>
<reference evidence="4 5" key="1">
    <citation type="submission" date="2019-05" db="EMBL/GenBank/DDBJ databases">
        <title>Mikania micrantha, genome provides insights into the molecular mechanism of rapid growth.</title>
        <authorList>
            <person name="Liu B."/>
        </authorList>
    </citation>
    <scope>NUCLEOTIDE SEQUENCE [LARGE SCALE GENOMIC DNA]</scope>
    <source>
        <strain evidence="4">NLD-2019</strain>
        <tissue evidence="4">Leaf</tissue>
    </source>
</reference>
<sequence length="317" mass="35806">MEELRQIAMASYQASSSRLQKLGHDFFASMDHDGNGKIDQREFLEFMKEAGHNKMSNMFFFNKLDLNKDGHLDFTEVMMVYYIIQSGRPFCDCCNRFVTSTYLTCVTCLEDPNACPYYLCLDCYAHPRFDHLHDNSSQFVDNYSLLEYLTKSKLCELRSRSEAPLAIQGSSNSGYNQPHALIRSRSDVPLAIHGSSNSGDNQPPSVQNSHAVLRSRPHESLGVQGNSNSGYNQPHPVQTVYNYTSIQNFYFLGHNSSPHHAQHLQATNASPHHVQHQPAASNAIINQRPQRNWKTALDLLNIGVYAGFMSTSFCTIL</sequence>
<dbReference type="Gene3D" id="1.10.238.10">
    <property type="entry name" value="EF-hand"/>
    <property type="match status" value="1"/>
</dbReference>
<dbReference type="EMBL" id="SZYD01000008">
    <property type="protein sequence ID" value="KAD5508766.1"/>
    <property type="molecule type" value="Genomic_DNA"/>
</dbReference>
<keyword evidence="5" id="KW-1185">Reference proteome</keyword>
<feature type="compositionally biased region" description="Polar residues" evidence="2">
    <location>
        <begin position="278"/>
        <end position="287"/>
    </location>
</feature>
<evidence type="ECO:0000313" key="4">
    <source>
        <dbReference type="EMBL" id="KAD5508766.1"/>
    </source>
</evidence>
<dbReference type="OrthoDB" id="8785703at2759"/>
<feature type="region of interest" description="Disordered" evidence="2">
    <location>
        <begin position="260"/>
        <end position="287"/>
    </location>
</feature>
<keyword evidence="1" id="KW-0106">Calcium</keyword>
<dbReference type="PROSITE" id="PS50222">
    <property type="entry name" value="EF_HAND_2"/>
    <property type="match status" value="2"/>
</dbReference>
<accession>A0A5N6NYJ0</accession>
<protein>
    <recommendedName>
        <fullName evidence="3">EF-hand domain-containing protein</fullName>
    </recommendedName>
</protein>
<dbReference type="InterPro" id="IPR018247">
    <property type="entry name" value="EF_Hand_1_Ca_BS"/>
</dbReference>
<feature type="compositionally biased region" description="Polar residues" evidence="2">
    <location>
        <begin position="194"/>
        <end position="210"/>
    </location>
</feature>
<comment type="caution">
    <text evidence="4">The sequence shown here is derived from an EMBL/GenBank/DDBJ whole genome shotgun (WGS) entry which is preliminary data.</text>
</comment>
<dbReference type="Proteomes" id="UP000326396">
    <property type="component" value="Linkage Group LG16"/>
</dbReference>
<feature type="compositionally biased region" description="Polar residues" evidence="2">
    <location>
        <begin position="260"/>
        <end position="270"/>
    </location>
</feature>
<dbReference type="Pfam" id="PF13499">
    <property type="entry name" value="EF-hand_7"/>
    <property type="match status" value="1"/>
</dbReference>
<feature type="domain" description="EF-hand" evidence="3">
    <location>
        <begin position="60"/>
        <end position="87"/>
    </location>
</feature>
<evidence type="ECO:0000256" key="1">
    <source>
        <dbReference type="ARBA" id="ARBA00022837"/>
    </source>
</evidence>
<proteinExistence type="predicted"/>
<evidence type="ECO:0000256" key="2">
    <source>
        <dbReference type="SAM" id="MobiDB-lite"/>
    </source>
</evidence>
<feature type="domain" description="EF-hand" evidence="3">
    <location>
        <begin position="18"/>
        <end position="53"/>
    </location>
</feature>
<dbReference type="SUPFAM" id="SSF47473">
    <property type="entry name" value="EF-hand"/>
    <property type="match status" value="1"/>
</dbReference>
<dbReference type="CDD" id="cd00051">
    <property type="entry name" value="EFh"/>
    <property type="match status" value="1"/>
</dbReference>
<dbReference type="InterPro" id="IPR002048">
    <property type="entry name" value="EF_hand_dom"/>
</dbReference>
<dbReference type="InterPro" id="IPR011992">
    <property type="entry name" value="EF-hand-dom_pair"/>
</dbReference>